<protein>
    <submittedName>
        <fullName evidence="1">Uncharacterized protein</fullName>
    </submittedName>
</protein>
<accession>A0A0L8IHM6</accession>
<dbReference type="AlphaFoldDB" id="A0A0L8IHM6"/>
<sequence length="77" mass="9149">MEFKCFQWLLTNFIETKFHFTTGRQTAKISSTLPSSLPFSISLIIQFCCLKYNKRKKNKERKKKQPFLCANNNTMFC</sequence>
<name>A0A0L8IHM6_OCTBM</name>
<gene>
    <name evidence="1" type="ORF">OCBIM_22021846mg</name>
</gene>
<reference evidence="1" key="1">
    <citation type="submission" date="2015-07" db="EMBL/GenBank/DDBJ databases">
        <title>MeaNS - Measles Nucleotide Surveillance Program.</title>
        <authorList>
            <person name="Tran T."/>
            <person name="Druce J."/>
        </authorList>
    </citation>
    <scope>NUCLEOTIDE SEQUENCE</scope>
    <source>
        <strain evidence="1">UCB-OBI-ISO-001</strain>
        <tissue evidence="1">Gonad</tissue>
    </source>
</reference>
<proteinExistence type="predicted"/>
<organism evidence="1">
    <name type="scientific">Octopus bimaculoides</name>
    <name type="common">California two-spotted octopus</name>
    <dbReference type="NCBI Taxonomy" id="37653"/>
    <lineage>
        <taxon>Eukaryota</taxon>
        <taxon>Metazoa</taxon>
        <taxon>Spiralia</taxon>
        <taxon>Lophotrochozoa</taxon>
        <taxon>Mollusca</taxon>
        <taxon>Cephalopoda</taxon>
        <taxon>Coleoidea</taxon>
        <taxon>Octopodiformes</taxon>
        <taxon>Octopoda</taxon>
        <taxon>Incirrata</taxon>
        <taxon>Octopodidae</taxon>
        <taxon>Octopus</taxon>
    </lineage>
</organism>
<evidence type="ECO:0000313" key="1">
    <source>
        <dbReference type="EMBL" id="KOG00958.1"/>
    </source>
</evidence>
<dbReference type="EMBL" id="KQ415687">
    <property type="protein sequence ID" value="KOG00958.1"/>
    <property type="molecule type" value="Genomic_DNA"/>
</dbReference>